<organism evidence="1 2">
    <name type="scientific">Ambrosiozyma monospora</name>
    <name type="common">Yeast</name>
    <name type="synonym">Endomycopsis monosporus</name>
    <dbReference type="NCBI Taxonomy" id="43982"/>
    <lineage>
        <taxon>Eukaryota</taxon>
        <taxon>Fungi</taxon>
        <taxon>Dikarya</taxon>
        <taxon>Ascomycota</taxon>
        <taxon>Saccharomycotina</taxon>
        <taxon>Pichiomycetes</taxon>
        <taxon>Pichiales</taxon>
        <taxon>Pichiaceae</taxon>
        <taxon>Ambrosiozyma</taxon>
    </lineage>
</organism>
<sequence length="92" mass="10458">MFVQDRSIHPSINNVHIAHESSIQSSTPALHIPNTPMHVEHVLASSLVDCSWIYSHPISMMDDLDDWIQLIIQITIMMIRVSHWSVDSSPCI</sequence>
<evidence type="ECO:0000313" key="1">
    <source>
        <dbReference type="EMBL" id="GMG33496.1"/>
    </source>
</evidence>
<reference evidence="1" key="1">
    <citation type="submission" date="2023-04" db="EMBL/GenBank/DDBJ databases">
        <title>Ambrosiozyma monospora NBRC 1965.</title>
        <authorList>
            <person name="Ichikawa N."/>
            <person name="Sato H."/>
            <person name="Tonouchi N."/>
        </authorList>
    </citation>
    <scope>NUCLEOTIDE SEQUENCE</scope>
    <source>
        <strain evidence="1">NBRC 1965</strain>
    </source>
</reference>
<comment type="caution">
    <text evidence="1">The sequence shown here is derived from an EMBL/GenBank/DDBJ whole genome shotgun (WGS) entry which is preliminary data.</text>
</comment>
<gene>
    <name evidence="1" type="ORF">Amon01_000427900</name>
</gene>
<dbReference type="EMBL" id="BSXU01002025">
    <property type="protein sequence ID" value="GMG33496.1"/>
    <property type="molecule type" value="Genomic_DNA"/>
</dbReference>
<keyword evidence="2" id="KW-1185">Reference proteome</keyword>
<dbReference type="Proteomes" id="UP001165063">
    <property type="component" value="Unassembled WGS sequence"/>
</dbReference>
<dbReference type="AlphaFoldDB" id="A0A9W6Z084"/>
<protein>
    <submittedName>
        <fullName evidence="1">Unnamed protein product</fullName>
    </submittedName>
</protein>
<accession>A0A9W6Z084</accession>
<proteinExistence type="predicted"/>
<evidence type="ECO:0000313" key="2">
    <source>
        <dbReference type="Proteomes" id="UP001165063"/>
    </source>
</evidence>
<name>A0A9W6Z084_AMBMO</name>